<dbReference type="EMBL" id="JAGYWB010000003">
    <property type="protein sequence ID" value="KAI0527504.1"/>
    <property type="molecule type" value="Genomic_DNA"/>
</dbReference>
<dbReference type="Proteomes" id="UP000829196">
    <property type="component" value="Unassembled WGS sequence"/>
</dbReference>
<organism evidence="1 2">
    <name type="scientific">Dendrobium nobile</name>
    <name type="common">Orchid</name>
    <dbReference type="NCBI Taxonomy" id="94219"/>
    <lineage>
        <taxon>Eukaryota</taxon>
        <taxon>Viridiplantae</taxon>
        <taxon>Streptophyta</taxon>
        <taxon>Embryophyta</taxon>
        <taxon>Tracheophyta</taxon>
        <taxon>Spermatophyta</taxon>
        <taxon>Magnoliopsida</taxon>
        <taxon>Liliopsida</taxon>
        <taxon>Asparagales</taxon>
        <taxon>Orchidaceae</taxon>
        <taxon>Epidendroideae</taxon>
        <taxon>Malaxideae</taxon>
        <taxon>Dendrobiinae</taxon>
        <taxon>Dendrobium</taxon>
    </lineage>
</organism>
<reference evidence="1" key="1">
    <citation type="journal article" date="2022" name="Front. Genet.">
        <title>Chromosome-Scale Assembly of the Dendrobium nobile Genome Provides Insights Into the Molecular Mechanism of the Biosynthesis of the Medicinal Active Ingredient of Dendrobium.</title>
        <authorList>
            <person name="Xu Q."/>
            <person name="Niu S.-C."/>
            <person name="Li K.-L."/>
            <person name="Zheng P.-J."/>
            <person name="Zhang X.-J."/>
            <person name="Jia Y."/>
            <person name="Liu Y."/>
            <person name="Niu Y.-X."/>
            <person name="Yu L.-H."/>
            <person name="Chen D.-F."/>
            <person name="Zhang G.-Q."/>
        </authorList>
    </citation>
    <scope>NUCLEOTIDE SEQUENCE</scope>
    <source>
        <tissue evidence="1">Leaf</tissue>
    </source>
</reference>
<accession>A0A8T3C3K1</accession>
<keyword evidence="2" id="KW-1185">Reference proteome</keyword>
<evidence type="ECO:0000313" key="2">
    <source>
        <dbReference type="Proteomes" id="UP000829196"/>
    </source>
</evidence>
<evidence type="ECO:0000313" key="1">
    <source>
        <dbReference type="EMBL" id="KAI0527504.1"/>
    </source>
</evidence>
<name>A0A8T3C3K1_DENNO</name>
<protein>
    <submittedName>
        <fullName evidence="1">Uncharacterized protein</fullName>
    </submittedName>
</protein>
<comment type="caution">
    <text evidence="1">The sequence shown here is derived from an EMBL/GenBank/DDBJ whole genome shotgun (WGS) entry which is preliminary data.</text>
</comment>
<proteinExistence type="predicted"/>
<sequence>MHGNNQPWVKLFCADTDVVRGCVPDDVARSDSPPNSLVSAHNNFSNQRVSLLSTLKSSVSSPQY</sequence>
<gene>
    <name evidence="1" type="ORF">KFK09_003107</name>
</gene>
<dbReference type="AlphaFoldDB" id="A0A8T3C3K1"/>